<evidence type="ECO:0000256" key="1">
    <source>
        <dbReference type="ARBA" id="ARBA00022729"/>
    </source>
</evidence>
<reference evidence="5 6" key="1">
    <citation type="submission" date="2021-01" db="EMBL/GenBank/DDBJ databases">
        <title>WGS of actinomycetes isolated from Thailand.</title>
        <authorList>
            <person name="Thawai C."/>
        </authorList>
    </citation>
    <scope>NUCLEOTIDE SEQUENCE [LARGE SCALE GENOMIC DNA]</scope>
    <source>
        <strain evidence="5 6">LPG 2</strain>
    </source>
</reference>
<evidence type="ECO:0000256" key="2">
    <source>
        <dbReference type="ARBA" id="ARBA00093774"/>
    </source>
</evidence>
<dbReference type="RefSeq" id="WP_201944505.1">
    <property type="nucleotide sequence ID" value="NZ_JAERRJ010000002.1"/>
</dbReference>
<dbReference type="EMBL" id="JAERRJ010000002">
    <property type="protein sequence ID" value="MBL1073894.1"/>
    <property type="molecule type" value="Genomic_DNA"/>
</dbReference>
<dbReference type="Proteomes" id="UP000602198">
    <property type="component" value="Unassembled WGS sequence"/>
</dbReference>
<feature type="signal peptide" evidence="3">
    <location>
        <begin position="1"/>
        <end position="28"/>
    </location>
</feature>
<keyword evidence="6" id="KW-1185">Reference proteome</keyword>
<proteinExistence type="inferred from homology"/>
<name>A0ABS1M120_9NOCA</name>
<feature type="domain" description="Low molecular weight antigen MTB12-like C-terminal" evidence="4">
    <location>
        <begin position="30"/>
        <end position="140"/>
    </location>
</feature>
<evidence type="ECO:0000313" key="5">
    <source>
        <dbReference type="EMBL" id="MBL1073894.1"/>
    </source>
</evidence>
<accession>A0ABS1M120</accession>
<keyword evidence="1 3" id="KW-0732">Signal</keyword>
<protein>
    <recommendedName>
        <fullName evidence="4">Low molecular weight antigen MTB12-like C-terminal domain-containing protein</fullName>
    </recommendedName>
</protein>
<comment type="caution">
    <text evidence="5">The sequence shown here is derived from an EMBL/GenBank/DDBJ whole genome shotgun (WGS) entry which is preliminary data.</text>
</comment>
<gene>
    <name evidence="5" type="ORF">JK358_05760</name>
</gene>
<evidence type="ECO:0000259" key="4">
    <source>
        <dbReference type="Pfam" id="PF26580"/>
    </source>
</evidence>
<feature type="chain" id="PRO_5047407287" description="Low molecular weight antigen MTB12-like C-terminal domain-containing protein" evidence="3">
    <location>
        <begin position="29"/>
        <end position="140"/>
    </location>
</feature>
<evidence type="ECO:0000256" key="3">
    <source>
        <dbReference type="SAM" id="SignalP"/>
    </source>
</evidence>
<dbReference type="InterPro" id="IPR058644">
    <property type="entry name" value="Mtb12-like_C"/>
</dbReference>
<organism evidence="5 6">
    <name type="scientific">Nocardia acididurans</name>
    <dbReference type="NCBI Taxonomy" id="2802282"/>
    <lineage>
        <taxon>Bacteria</taxon>
        <taxon>Bacillati</taxon>
        <taxon>Actinomycetota</taxon>
        <taxon>Actinomycetes</taxon>
        <taxon>Mycobacteriales</taxon>
        <taxon>Nocardiaceae</taxon>
        <taxon>Nocardia</taxon>
    </lineage>
</organism>
<comment type="similarity">
    <text evidence="2">Belongs to the MTB12 family.</text>
</comment>
<sequence length="140" mass="14237">MLARSARFTLAAAGVAVALTSFAGPAVAAPTPSAEELQSTLTRFTDPNVPSAEKQTLMVGGDRRASNIDTMTGKLANYGTIGWGVSGVQVDGESANASVAISSPHGTMPGVPMTWEYADGSWKLSEGTACTILAMGKAAC</sequence>
<dbReference type="Pfam" id="PF26580">
    <property type="entry name" value="Mtb12_C"/>
    <property type="match status" value="1"/>
</dbReference>
<evidence type="ECO:0000313" key="6">
    <source>
        <dbReference type="Proteomes" id="UP000602198"/>
    </source>
</evidence>